<feature type="region of interest" description="Disordered" evidence="1">
    <location>
        <begin position="250"/>
        <end position="331"/>
    </location>
</feature>
<dbReference type="STRING" id="933084.A0A067PME1"/>
<dbReference type="Proteomes" id="UP000027265">
    <property type="component" value="Unassembled WGS sequence"/>
</dbReference>
<dbReference type="AlphaFoldDB" id="A0A067PME1"/>
<feature type="compositionally biased region" description="Acidic residues" evidence="1">
    <location>
        <begin position="257"/>
        <end position="266"/>
    </location>
</feature>
<gene>
    <name evidence="2" type="ORF">JAAARDRAFT_198122</name>
</gene>
<evidence type="ECO:0000313" key="3">
    <source>
        <dbReference type="Proteomes" id="UP000027265"/>
    </source>
</evidence>
<dbReference type="HOGENOM" id="CLU_555546_0_0_1"/>
<evidence type="ECO:0000256" key="1">
    <source>
        <dbReference type="SAM" id="MobiDB-lite"/>
    </source>
</evidence>
<feature type="compositionally biased region" description="Basic and acidic residues" evidence="1">
    <location>
        <begin position="158"/>
        <end position="194"/>
    </location>
</feature>
<feature type="compositionally biased region" description="Polar residues" evidence="1">
    <location>
        <begin position="9"/>
        <end position="35"/>
    </location>
</feature>
<dbReference type="EMBL" id="KL197739">
    <property type="protein sequence ID" value="KDQ52472.1"/>
    <property type="molecule type" value="Genomic_DNA"/>
</dbReference>
<feature type="region of interest" description="Disordered" evidence="1">
    <location>
        <begin position="79"/>
        <end position="101"/>
    </location>
</feature>
<accession>A0A067PME1</accession>
<sequence length="491" mass="55400">MYPSHYSPWASSQHLVHNPSTSHPQRPFPNQNQQWDFGLPPHTPNVENHHVGQPWALSQAPANSLQEQVYTNFAVDPTTRNRTSPHCRAQHPQLDHSGNQNLPRLPALDFRQNSAPRCSDAWEGSVVSQEESMYLDEDEDKMPEKPASALAKSAGKGDGGRSKKDAAKSEVKKAESKKKAMGKGRELSGTEVDKLKAVHRENWTEADKLTVGHNFIKISQKLLEGKKTVEQVKNVWTQMWEKYKAVRRRSLHTGGGDGDETDGSEDLEPKEGEAAAADGTEKDGNGVAKVGERAGDERGTEKAKRKATKMPKTGENRKAGSSKLKTKQKHEGKFSNAVLDAFEQLVIFEMIDKVAHKNSDVVRSKVYNASHAVSDDEEDDDMGELLKSLVTDLRQRHLTNGQREDKRLKLMEKREDRELCLLERQDKREEREAEERKQELDEHRLEKAREHRTVLWDRAMKMAESSNAMIKKQGEELAAKLALEEEADGFN</sequence>
<feature type="region of interest" description="Disordered" evidence="1">
    <location>
        <begin position="1"/>
        <end position="50"/>
    </location>
</feature>
<feature type="region of interest" description="Disordered" evidence="1">
    <location>
        <begin position="115"/>
        <end position="194"/>
    </location>
</feature>
<evidence type="ECO:0000313" key="2">
    <source>
        <dbReference type="EMBL" id="KDQ52472.1"/>
    </source>
</evidence>
<name>A0A067PME1_9AGAM</name>
<dbReference type="InParanoid" id="A0A067PME1"/>
<keyword evidence="3" id="KW-1185">Reference proteome</keyword>
<feature type="compositionally biased region" description="Basic and acidic residues" evidence="1">
    <location>
        <begin position="267"/>
        <end position="302"/>
    </location>
</feature>
<dbReference type="OrthoDB" id="3270471at2759"/>
<reference evidence="3" key="1">
    <citation type="journal article" date="2014" name="Proc. Natl. Acad. Sci. U.S.A.">
        <title>Extensive sampling of basidiomycete genomes demonstrates inadequacy of the white-rot/brown-rot paradigm for wood decay fungi.</title>
        <authorList>
            <person name="Riley R."/>
            <person name="Salamov A.A."/>
            <person name="Brown D.W."/>
            <person name="Nagy L.G."/>
            <person name="Floudas D."/>
            <person name="Held B.W."/>
            <person name="Levasseur A."/>
            <person name="Lombard V."/>
            <person name="Morin E."/>
            <person name="Otillar R."/>
            <person name="Lindquist E.A."/>
            <person name="Sun H."/>
            <person name="LaButti K.M."/>
            <person name="Schmutz J."/>
            <person name="Jabbour D."/>
            <person name="Luo H."/>
            <person name="Baker S.E."/>
            <person name="Pisabarro A.G."/>
            <person name="Walton J.D."/>
            <person name="Blanchette R.A."/>
            <person name="Henrissat B."/>
            <person name="Martin F."/>
            <person name="Cullen D."/>
            <person name="Hibbett D.S."/>
            <person name="Grigoriev I.V."/>
        </authorList>
    </citation>
    <scope>NUCLEOTIDE SEQUENCE [LARGE SCALE GENOMIC DNA]</scope>
    <source>
        <strain evidence="3">MUCL 33604</strain>
    </source>
</reference>
<proteinExistence type="predicted"/>
<organism evidence="2 3">
    <name type="scientific">Jaapia argillacea MUCL 33604</name>
    <dbReference type="NCBI Taxonomy" id="933084"/>
    <lineage>
        <taxon>Eukaryota</taxon>
        <taxon>Fungi</taxon>
        <taxon>Dikarya</taxon>
        <taxon>Basidiomycota</taxon>
        <taxon>Agaricomycotina</taxon>
        <taxon>Agaricomycetes</taxon>
        <taxon>Agaricomycetidae</taxon>
        <taxon>Jaapiales</taxon>
        <taxon>Jaapiaceae</taxon>
        <taxon>Jaapia</taxon>
    </lineage>
</organism>
<feature type="region of interest" description="Disordered" evidence="1">
    <location>
        <begin position="425"/>
        <end position="445"/>
    </location>
</feature>
<protein>
    <submittedName>
        <fullName evidence="2">Uncharacterized protein</fullName>
    </submittedName>
</protein>